<evidence type="ECO:0008006" key="4">
    <source>
        <dbReference type="Google" id="ProtNLM"/>
    </source>
</evidence>
<dbReference type="CDD" id="cd17242">
    <property type="entry name" value="MobM_relaxase"/>
    <property type="match status" value="1"/>
</dbReference>
<keyword evidence="3" id="KW-1185">Reference proteome</keyword>
<feature type="region of interest" description="Disordered" evidence="1">
    <location>
        <begin position="29"/>
        <end position="55"/>
    </location>
</feature>
<sequence>MATYAIMRCKKLSAMGSVATALQHCYRERETPNADSERTPNNEQHVSRSSSEAMGKMRELLPEKRRKDAVLAVEYVMTASPEWWTTASPEQQKEFFTRSKQWLADKYGQDRIIAAVVHNDEISPHLSAFVVPLTRDGRLSANEFIGNRAKMINDQTTFAEAVKDLGLERGLQGSKAKHQAVKRHYAAVRKDIEYHVTILPDDIEPRKLEPESFLEKVGIVKTLEGPVTIAERLTQKVNKKFASTISMASQNRENAHTVTKLKKMLHSIENKFSALREHFRGLKKEQMKKLFDIAALMRQENEQEKLRKHQEHLLAMHEKRLKRKNKGHKGNEGNSIAD</sequence>
<dbReference type="EMBL" id="BAABIZ010000065">
    <property type="protein sequence ID" value="GAA5112630.1"/>
    <property type="molecule type" value="Genomic_DNA"/>
</dbReference>
<evidence type="ECO:0000313" key="2">
    <source>
        <dbReference type="EMBL" id="GAA5112630.1"/>
    </source>
</evidence>
<name>A0ABP9NF02_9HYPH</name>
<reference evidence="3" key="1">
    <citation type="journal article" date="2019" name="Int. J. Syst. Evol. Microbiol.">
        <title>The Global Catalogue of Microorganisms (GCM) 10K type strain sequencing project: providing services to taxonomists for standard genome sequencing and annotation.</title>
        <authorList>
            <consortium name="The Broad Institute Genomics Platform"/>
            <consortium name="The Broad Institute Genome Sequencing Center for Infectious Disease"/>
            <person name="Wu L."/>
            <person name="Ma J."/>
        </authorList>
    </citation>
    <scope>NUCLEOTIDE SEQUENCE [LARGE SCALE GENOMIC DNA]</scope>
    <source>
        <strain evidence="3">JCM 17712</strain>
    </source>
</reference>
<dbReference type="Gene3D" id="3.30.930.30">
    <property type="match status" value="1"/>
</dbReference>
<proteinExistence type="predicted"/>
<dbReference type="Proteomes" id="UP001500864">
    <property type="component" value="Unassembled WGS sequence"/>
</dbReference>
<dbReference type="Pfam" id="PF01076">
    <property type="entry name" value="Mob_Pre"/>
    <property type="match status" value="1"/>
</dbReference>
<evidence type="ECO:0000313" key="3">
    <source>
        <dbReference type="Proteomes" id="UP001500864"/>
    </source>
</evidence>
<protein>
    <recommendedName>
        <fullName evidence="4">Plasmid recombination enzyme</fullName>
    </recommendedName>
</protein>
<feature type="compositionally biased region" description="Basic and acidic residues" evidence="1">
    <location>
        <begin position="29"/>
        <end position="40"/>
    </location>
</feature>
<feature type="compositionally biased region" description="Basic residues" evidence="1">
    <location>
        <begin position="319"/>
        <end position="328"/>
    </location>
</feature>
<dbReference type="InterPro" id="IPR001668">
    <property type="entry name" value="Mob_Pre"/>
</dbReference>
<accession>A0ABP9NF02</accession>
<feature type="region of interest" description="Disordered" evidence="1">
    <location>
        <begin position="318"/>
        <end position="338"/>
    </location>
</feature>
<dbReference type="NCBIfam" id="NF041497">
    <property type="entry name" value="MobV"/>
    <property type="match status" value="1"/>
</dbReference>
<comment type="caution">
    <text evidence="2">The sequence shown here is derived from an EMBL/GenBank/DDBJ whole genome shotgun (WGS) entry which is preliminary data.</text>
</comment>
<evidence type="ECO:0000256" key="1">
    <source>
        <dbReference type="SAM" id="MobiDB-lite"/>
    </source>
</evidence>
<dbReference type="RefSeq" id="WP_345117564.1">
    <property type="nucleotide sequence ID" value="NZ_BAABIZ010000065.1"/>
</dbReference>
<feature type="compositionally biased region" description="Polar residues" evidence="1">
    <location>
        <begin position="41"/>
        <end position="52"/>
    </location>
</feature>
<organism evidence="2 3">
    <name type="scientific">Bartonella jaculi</name>
    <dbReference type="NCBI Taxonomy" id="686226"/>
    <lineage>
        <taxon>Bacteria</taxon>
        <taxon>Pseudomonadati</taxon>
        <taxon>Pseudomonadota</taxon>
        <taxon>Alphaproteobacteria</taxon>
        <taxon>Hyphomicrobiales</taxon>
        <taxon>Bartonellaceae</taxon>
        <taxon>Bartonella</taxon>
    </lineage>
</organism>
<gene>
    <name evidence="2" type="ORF">GCM10023261_17090</name>
</gene>